<accession>A0A8G2BIY1</accession>
<name>A0A8G2BIY1_9PROT</name>
<evidence type="ECO:0000256" key="5">
    <source>
        <dbReference type="ARBA" id="ARBA00022692"/>
    </source>
</evidence>
<dbReference type="Gene3D" id="3.40.1710.10">
    <property type="entry name" value="abc type-2 transporter like domain"/>
    <property type="match status" value="1"/>
</dbReference>
<dbReference type="RefSeq" id="WP_093150908.1">
    <property type="nucleotide sequence ID" value="NZ_FNBW01000007.1"/>
</dbReference>
<comment type="subcellular location">
    <subcellularLocation>
        <location evidence="1">Cell membrane</location>
        <topology evidence="1">Multi-pass membrane protein</topology>
    </subcellularLocation>
</comment>
<evidence type="ECO:0000313" key="11">
    <source>
        <dbReference type="Proteomes" id="UP000198615"/>
    </source>
</evidence>
<evidence type="ECO:0000256" key="8">
    <source>
        <dbReference type="SAM" id="Phobius"/>
    </source>
</evidence>
<evidence type="ECO:0000256" key="7">
    <source>
        <dbReference type="ARBA" id="ARBA00023136"/>
    </source>
</evidence>
<reference evidence="10 11" key="1">
    <citation type="submission" date="2016-10" db="EMBL/GenBank/DDBJ databases">
        <authorList>
            <person name="Varghese N."/>
            <person name="Submissions S."/>
        </authorList>
    </citation>
    <scope>NUCLEOTIDE SEQUENCE [LARGE SCALE GENOMIC DNA]</scope>
    <source>
        <strain evidence="10 11">DSM 18839</strain>
    </source>
</reference>
<evidence type="ECO:0000256" key="3">
    <source>
        <dbReference type="ARBA" id="ARBA00022448"/>
    </source>
</evidence>
<gene>
    <name evidence="10" type="ORF">SAMN05660686_02639</name>
</gene>
<dbReference type="PANTHER" id="PTHR30294">
    <property type="entry name" value="MEMBRANE COMPONENT OF ABC TRANSPORTER YHHJ-RELATED"/>
    <property type="match status" value="1"/>
</dbReference>
<dbReference type="GO" id="GO:0005886">
    <property type="term" value="C:plasma membrane"/>
    <property type="evidence" value="ECO:0007669"/>
    <property type="project" value="UniProtKB-SubCell"/>
</dbReference>
<evidence type="ECO:0000256" key="6">
    <source>
        <dbReference type="ARBA" id="ARBA00022989"/>
    </source>
</evidence>
<dbReference type="PANTHER" id="PTHR30294:SF47">
    <property type="entry name" value="INNER MEMBRANE TRANSPORT PERMEASE YHHJ"/>
    <property type="match status" value="1"/>
</dbReference>
<feature type="transmembrane region" description="Helical" evidence="8">
    <location>
        <begin position="288"/>
        <end position="307"/>
    </location>
</feature>
<dbReference type="AlphaFoldDB" id="A0A8G2BIY1"/>
<feature type="domain" description="ABC transmembrane type-2" evidence="9">
    <location>
        <begin position="134"/>
        <end position="370"/>
    </location>
</feature>
<keyword evidence="3" id="KW-0813">Transport</keyword>
<dbReference type="PROSITE" id="PS51012">
    <property type="entry name" value="ABC_TM2"/>
    <property type="match status" value="1"/>
</dbReference>
<feature type="transmembrane region" description="Helical" evidence="8">
    <location>
        <begin position="257"/>
        <end position="282"/>
    </location>
</feature>
<keyword evidence="11" id="KW-1185">Reference proteome</keyword>
<dbReference type="InterPro" id="IPR051449">
    <property type="entry name" value="ABC-2_transporter_component"/>
</dbReference>
<evidence type="ECO:0000313" key="10">
    <source>
        <dbReference type="EMBL" id="SDF87376.1"/>
    </source>
</evidence>
<comment type="caution">
    <text evidence="10">The sequence shown here is derived from an EMBL/GenBank/DDBJ whole genome shotgun (WGS) entry which is preliminary data.</text>
</comment>
<dbReference type="Proteomes" id="UP000198615">
    <property type="component" value="Unassembled WGS sequence"/>
</dbReference>
<sequence length="375" mass="39947">MTRLLRNTVRLGVKELYSLSRDLVLVGLIAYTFTVAIYTVARGQQTELSNAVVSVVDEDRSVLSQRIRGALLPPHFRPAELIGLDALDRVLDSGRASFALDIPPGLQADVLAGRAPTIQLNVDATAMTLAGNGTRYISSIIQAEVADFLGRAEDQVAAPTTLTVRARFNPNLESSWFTSVMQVINNLTTLAVILSGAAVIREREHGTLEHLLAMPVRPAEIVLAKIWANGLVILLAAILSLTLVVQIGLGVPVAGSLWLFALGAGIYLFAITSLGVMLSTIATTMPQFGLLAIPVFVVLNLLSGATTPLESMPEPLRTVMLASPATHFVAFAQAVLYRDAGIGIVWPEMLTVGGLGGAFFVCALIRFRATIAAAR</sequence>
<evidence type="ECO:0000256" key="1">
    <source>
        <dbReference type="ARBA" id="ARBA00004651"/>
    </source>
</evidence>
<feature type="transmembrane region" description="Helical" evidence="8">
    <location>
        <begin position="221"/>
        <end position="245"/>
    </location>
</feature>
<keyword evidence="4" id="KW-1003">Cell membrane</keyword>
<organism evidence="10 11">
    <name type="scientific">Thalassobaculum litoreum DSM 18839</name>
    <dbReference type="NCBI Taxonomy" id="1123362"/>
    <lineage>
        <taxon>Bacteria</taxon>
        <taxon>Pseudomonadati</taxon>
        <taxon>Pseudomonadota</taxon>
        <taxon>Alphaproteobacteria</taxon>
        <taxon>Rhodospirillales</taxon>
        <taxon>Thalassobaculaceae</taxon>
        <taxon>Thalassobaculum</taxon>
    </lineage>
</organism>
<dbReference type="EMBL" id="FNBW01000007">
    <property type="protein sequence ID" value="SDF87376.1"/>
    <property type="molecule type" value="Genomic_DNA"/>
</dbReference>
<comment type="similarity">
    <text evidence="2">Belongs to the ABC-2 integral membrane protein family.</text>
</comment>
<feature type="transmembrane region" description="Helical" evidence="8">
    <location>
        <begin position="183"/>
        <end position="201"/>
    </location>
</feature>
<feature type="transmembrane region" description="Helical" evidence="8">
    <location>
        <begin position="23"/>
        <end position="41"/>
    </location>
</feature>
<dbReference type="InterPro" id="IPR013525">
    <property type="entry name" value="ABC2_TM"/>
</dbReference>
<keyword evidence="5 8" id="KW-0812">Transmembrane</keyword>
<feature type="transmembrane region" description="Helical" evidence="8">
    <location>
        <begin position="349"/>
        <end position="367"/>
    </location>
</feature>
<dbReference type="OrthoDB" id="9784671at2"/>
<dbReference type="InterPro" id="IPR047817">
    <property type="entry name" value="ABC2_TM_bact-type"/>
</dbReference>
<protein>
    <submittedName>
        <fullName evidence="10">ABC-2 type transport system permease protein</fullName>
    </submittedName>
</protein>
<evidence type="ECO:0000256" key="4">
    <source>
        <dbReference type="ARBA" id="ARBA00022475"/>
    </source>
</evidence>
<evidence type="ECO:0000259" key="9">
    <source>
        <dbReference type="PROSITE" id="PS51012"/>
    </source>
</evidence>
<proteinExistence type="inferred from homology"/>
<keyword evidence="6 8" id="KW-1133">Transmembrane helix</keyword>
<dbReference type="Pfam" id="PF12698">
    <property type="entry name" value="ABC2_membrane_3"/>
    <property type="match status" value="1"/>
</dbReference>
<keyword evidence="7 8" id="KW-0472">Membrane</keyword>
<evidence type="ECO:0000256" key="2">
    <source>
        <dbReference type="ARBA" id="ARBA00007783"/>
    </source>
</evidence>
<dbReference type="GO" id="GO:0140359">
    <property type="term" value="F:ABC-type transporter activity"/>
    <property type="evidence" value="ECO:0007669"/>
    <property type="project" value="InterPro"/>
</dbReference>